<dbReference type="GO" id="GO:0005942">
    <property type="term" value="C:phosphatidylinositol 3-kinase complex"/>
    <property type="evidence" value="ECO:0007669"/>
    <property type="project" value="TreeGrafter"/>
</dbReference>
<dbReference type="InterPro" id="IPR035861">
    <property type="entry name" value="SOCS1_SH2"/>
</dbReference>
<evidence type="ECO:0000313" key="9">
    <source>
        <dbReference type="Ensembl" id="ENSSRHP00000084007.1"/>
    </source>
</evidence>
<dbReference type="SUPFAM" id="SSF55550">
    <property type="entry name" value="SH2 domain"/>
    <property type="match status" value="1"/>
</dbReference>
<dbReference type="Pfam" id="PF07525">
    <property type="entry name" value="SOCS_box"/>
    <property type="match status" value="1"/>
</dbReference>
<keyword evidence="4" id="KW-0833">Ubl conjugation pathway</keyword>
<dbReference type="Gene3D" id="3.30.505.10">
    <property type="entry name" value="SH2 domain"/>
    <property type="match status" value="1"/>
</dbReference>
<dbReference type="AlphaFoldDB" id="A0A673LX62"/>
<dbReference type="InterPro" id="IPR036860">
    <property type="entry name" value="SH2_dom_sf"/>
</dbReference>
<dbReference type="SUPFAM" id="SSF158235">
    <property type="entry name" value="SOCS box-like"/>
    <property type="match status" value="1"/>
</dbReference>
<reference evidence="9" key="1">
    <citation type="submission" date="2025-08" db="UniProtKB">
        <authorList>
            <consortium name="Ensembl"/>
        </authorList>
    </citation>
    <scope>IDENTIFICATION</scope>
</reference>
<evidence type="ECO:0000259" key="8">
    <source>
        <dbReference type="PROSITE" id="PS50225"/>
    </source>
</evidence>
<dbReference type="InterPro" id="IPR000980">
    <property type="entry name" value="SH2"/>
</dbReference>
<dbReference type="UniPathway" id="UPA00143"/>
<evidence type="ECO:0000256" key="5">
    <source>
        <dbReference type="ARBA" id="ARBA00022999"/>
    </source>
</evidence>
<dbReference type="Gene3D" id="1.10.750.20">
    <property type="entry name" value="SOCS box"/>
    <property type="match status" value="1"/>
</dbReference>
<evidence type="ECO:0000256" key="3">
    <source>
        <dbReference type="ARBA" id="ARBA00022700"/>
    </source>
</evidence>
<protein>
    <submittedName>
        <fullName evidence="9">Suppressor of cytokine signaling 1b</fullName>
    </submittedName>
</protein>
<dbReference type="SMART" id="SM00969">
    <property type="entry name" value="SOCS_box"/>
    <property type="match status" value="1"/>
</dbReference>
<dbReference type="CDD" id="cd10382">
    <property type="entry name" value="SH2_SOCS1"/>
    <property type="match status" value="1"/>
</dbReference>
<proteinExistence type="predicted"/>
<feature type="domain" description="SOCS box" evidence="8">
    <location>
        <begin position="173"/>
        <end position="222"/>
    </location>
</feature>
<evidence type="ECO:0000256" key="4">
    <source>
        <dbReference type="ARBA" id="ARBA00022786"/>
    </source>
</evidence>
<evidence type="ECO:0000313" key="10">
    <source>
        <dbReference type="Proteomes" id="UP000472270"/>
    </source>
</evidence>
<dbReference type="PANTHER" id="PTHR10155:SF4">
    <property type="entry name" value="SUPPRESSOR OF CYTOKINE SIGNALING 1"/>
    <property type="match status" value="1"/>
</dbReference>
<dbReference type="PROSITE" id="PS50001">
    <property type="entry name" value="SH2"/>
    <property type="match status" value="1"/>
</dbReference>
<dbReference type="GO" id="GO:0046854">
    <property type="term" value="P:phosphatidylinositol phosphate biosynthetic process"/>
    <property type="evidence" value="ECO:0007669"/>
    <property type="project" value="TreeGrafter"/>
</dbReference>
<dbReference type="Ensembl" id="ENSSRHT00000086280.1">
    <property type="protein sequence ID" value="ENSSRHP00000084007.1"/>
    <property type="gene ID" value="ENSSRHG00000041602.1"/>
</dbReference>
<dbReference type="Proteomes" id="UP000472270">
    <property type="component" value="Unassembled WGS sequence"/>
</dbReference>
<dbReference type="SMART" id="SM00252">
    <property type="entry name" value="SH2"/>
    <property type="match status" value="1"/>
</dbReference>
<feature type="domain" description="SH2" evidence="7">
    <location>
        <begin position="91"/>
        <end position="166"/>
    </location>
</feature>
<organism evidence="9 10">
    <name type="scientific">Sinocyclocheilus rhinocerous</name>
    <dbReference type="NCBI Taxonomy" id="307959"/>
    <lineage>
        <taxon>Eukaryota</taxon>
        <taxon>Metazoa</taxon>
        <taxon>Chordata</taxon>
        <taxon>Craniata</taxon>
        <taxon>Vertebrata</taxon>
        <taxon>Euteleostomi</taxon>
        <taxon>Actinopterygii</taxon>
        <taxon>Neopterygii</taxon>
        <taxon>Teleostei</taxon>
        <taxon>Ostariophysi</taxon>
        <taxon>Cypriniformes</taxon>
        <taxon>Cyprinidae</taxon>
        <taxon>Cyprininae</taxon>
        <taxon>Sinocyclocheilus</taxon>
    </lineage>
</organism>
<dbReference type="GO" id="GO:0046935">
    <property type="term" value="F:1-phosphatidylinositol-3-kinase regulator activity"/>
    <property type="evidence" value="ECO:0007669"/>
    <property type="project" value="TreeGrafter"/>
</dbReference>
<dbReference type="SMART" id="SM00253">
    <property type="entry name" value="SOCS"/>
    <property type="match status" value="1"/>
</dbReference>
<dbReference type="InterPro" id="IPR036036">
    <property type="entry name" value="SOCS_box-like_dom_sf"/>
</dbReference>
<name>A0A673LX62_9TELE</name>
<keyword evidence="2" id="KW-0341">Growth regulation</keyword>
<dbReference type="PROSITE" id="PS50225">
    <property type="entry name" value="SOCS"/>
    <property type="match status" value="1"/>
</dbReference>
<keyword evidence="3" id="KW-0734">Signal transduction inhibitor</keyword>
<dbReference type="GO" id="GO:0016567">
    <property type="term" value="P:protein ubiquitination"/>
    <property type="evidence" value="ECO:0007669"/>
    <property type="project" value="UniProtKB-UniPathway"/>
</dbReference>
<evidence type="ECO:0000256" key="6">
    <source>
        <dbReference type="PROSITE-ProRule" id="PRU00191"/>
    </source>
</evidence>
<accession>A0A673LX62</accession>
<evidence type="ECO:0000256" key="1">
    <source>
        <dbReference type="ARBA" id="ARBA00004906"/>
    </source>
</evidence>
<dbReference type="PANTHER" id="PTHR10155">
    <property type="entry name" value="PHOSPHATIDYLINOSITOL 3-KINASE REGULATORY SUBUNIT"/>
    <property type="match status" value="1"/>
</dbReference>
<sequence>LLNLNTLEINVLTCTYSCTFSQTFSSVSVQEPFPPLDHNDTDHAVARQGPSKLAESPKPCAVPPTHFHPFRDQRECVLITQVVDYLSHSGFYWGPLEVDEAHSRLAKLPLGTFLIRDSMQANVFFTLSYRAPEGPTSVRVLLKDGGFSLAGSKHTFSCLFGLLGYYIASPKKSLSMPYRGEAPQSLQELARRAVVRSFGKDSIQHLPVSKKLKEFLWLYPFSI</sequence>
<keyword evidence="5 6" id="KW-0727">SH2 domain</keyword>
<reference evidence="9" key="2">
    <citation type="submission" date="2025-09" db="UniProtKB">
        <authorList>
            <consortium name="Ensembl"/>
        </authorList>
    </citation>
    <scope>IDENTIFICATION</scope>
</reference>
<dbReference type="Pfam" id="PF00017">
    <property type="entry name" value="SH2"/>
    <property type="match status" value="1"/>
</dbReference>
<dbReference type="InterPro" id="IPR001496">
    <property type="entry name" value="SOCS_box"/>
</dbReference>
<keyword evidence="10" id="KW-1185">Reference proteome</keyword>
<evidence type="ECO:0000259" key="7">
    <source>
        <dbReference type="PROSITE" id="PS50001"/>
    </source>
</evidence>
<comment type="pathway">
    <text evidence="1">Protein modification; protein ubiquitination.</text>
</comment>
<dbReference type="GO" id="GO:0035556">
    <property type="term" value="P:intracellular signal transduction"/>
    <property type="evidence" value="ECO:0007669"/>
    <property type="project" value="InterPro"/>
</dbReference>
<dbReference type="GO" id="GO:0009968">
    <property type="term" value="P:negative regulation of signal transduction"/>
    <property type="evidence" value="ECO:0007669"/>
    <property type="project" value="UniProtKB-KW"/>
</dbReference>
<evidence type="ECO:0000256" key="2">
    <source>
        <dbReference type="ARBA" id="ARBA00022604"/>
    </source>
</evidence>